<dbReference type="PANTHER" id="PTHR22916:SF3">
    <property type="entry name" value="UDP-GLCNAC:BETAGAL BETA-1,3-N-ACETYLGLUCOSAMINYLTRANSFERASE-LIKE PROTEIN 1"/>
    <property type="match status" value="1"/>
</dbReference>
<dbReference type="Proteomes" id="UP000020773">
    <property type="component" value="Unassembled WGS sequence"/>
</dbReference>
<organism evidence="2 3">
    <name type="scientific">Bacteroides fragilis str. 3998T(B)3</name>
    <dbReference type="NCBI Taxonomy" id="1339316"/>
    <lineage>
        <taxon>Bacteria</taxon>
        <taxon>Pseudomonadati</taxon>
        <taxon>Bacteroidota</taxon>
        <taxon>Bacteroidia</taxon>
        <taxon>Bacteroidales</taxon>
        <taxon>Bacteroidaceae</taxon>
        <taxon>Bacteroides</taxon>
    </lineage>
</organism>
<gene>
    <name evidence="2" type="ORF">M125_0076</name>
</gene>
<feature type="domain" description="Glycosyltransferase 2-like" evidence="1">
    <location>
        <begin position="5"/>
        <end position="162"/>
    </location>
</feature>
<dbReference type="EMBL" id="JGDB01000001">
    <property type="protein sequence ID" value="EXY93269.1"/>
    <property type="molecule type" value="Genomic_DNA"/>
</dbReference>
<dbReference type="AlphaFoldDB" id="A0A015U8V8"/>
<reference evidence="2 3" key="1">
    <citation type="submission" date="2014-02" db="EMBL/GenBank/DDBJ databases">
        <authorList>
            <person name="Sears C."/>
            <person name="Carroll K."/>
            <person name="Sack B.R."/>
            <person name="Qadri F."/>
            <person name="Myers L.L."/>
            <person name="Chung G.-T."/>
            <person name="Escheverria P."/>
            <person name="Fraser C.M."/>
            <person name="Sadzewicz L."/>
            <person name="Shefchek K.A."/>
            <person name="Tallon L."/>
            <person name="Das S.P."/>
            <person name="Daugherty S."/>
            <person name="Mongodin E.F."/>
        </authorList>
    </citation>
    <scope>NUCLEOTIDE SEQUENCE [LARGE SCALE GENOMIC DNA]</scope>
    <source>
        <strain evidence="3">3998T(B)3</strain>
    </source>
</reference>
<comment type="caution">
    <text evidence="2">The sequence shown here is derived from an EMBL/GenBank/DDBJ whole genome shotgun (WGS) entry which is preliminary data.</text>
</comment>
<keyword evidence="2" id="KW-0808">Transferase</keyword>
<evidence type="ECO:0000313" key="3">
    <source>
        <dbReference type="Proteomes" id="UP000020773"/>
    </source>
</evidence>
<dbReference type="GO" id="GO:0016758">
    <property type="term" value="F:hexosyltransferase activity"/>
    <property type="evidence" value="ECO:0007669"/>
    <property type="project" value="UniProtKB-ARBA"/>
</dbReference>
<accession>A0A015U8V8</accession>
<sequence>MCEISVVMPVYNAEMHIKDAIESVLEQSFVDFEFILIDDGSIDRTSSIIQSYNDKRVRLIQNSHNFIESLNLGIENSLGKYMARMDGDDIMHIDRLKIQYAIMQEYPDVTVCGTWMNSIGTYSQTNGLLSTLSGLVEQPLLKFTKGNFLFHPTTMIRMDFLKKNALKYENCPYAEDFKFWVEIAKSGGRFYIDSQPLLYYRISDSQVSSQKSSEQRATTESIINEVLEYLIELNKNEYPELVAAYGDLCKLYEKQLLTKCEVLTLFQTLFSKNEKKLNL</sequence>
<proteinExistence type="predicted"/>
<protein>
    <submittedName>
        <fullName evidence="2">Glycosyl transferase 2 family protein</fullName>
    </submittedName>
</protein>
<name>A0A015U8V8_BACFG</name>
<dbReference type="InterPro" id="IPR029044">
    <property type="entry name" value="Nucleotide-diphossugar_trans"/>
</dbReference>
<dbReference type="Gene3D" id="3.90.550.10">
    <property type="entry name" value="Spore Coat Polysaccharide Biosynthesis Protein SpsA, Chain A"/>
    <property type="match status" value="1"/>
</dbReference>
<evidence type="ECO:0000313" key="2">
    <source>
        <dbReference type="EMBL" id="EXY93269.1"/>
    </source>
</evidence>
<dbReference type="PATRIC" id="fig|1339316.3.peg.76"/>
<dbReference type="Pfam" id="PF00535">
    <property type="entry name" value="Glycos_transf_2"/>
    <property type="match status" value="1"/>
</dbReference>
<dbReference type="RefSeq" id="WP_008769093.1">
    <property type="nucleotide sequence ID" value="NZ_JGDB01000001.1"/>
</dbReference>
<dbReference type="SUPFAM" id="SSF53448">
    <property type="entry name" value="Nucleotide-diphospho-sugar transferases"/>
    <property type="match status" value="1"/>
</dbReference>
<evidence type="ECO:0000259" key="1">
    <source>
        <dbReference type="Pfam" id="PF00535"/>
    </source>
</evidence>
<dbReference type="PANTHER" id="PTHR22916">
    <property type="entry name" value="GLYCOSYLTRANSFERASE"/>
    <property type="match status" value="1"/>
</dbReference>
<dbReference type="InterPro" id="IPR001173">
    <property type="entry name" value="Glyco_trans_2-like"/>
</dbReference>